<proteinExistence type="predicted"/>
<keyword evidence="4" id="KW-1185">Reference proteome</keyword>
<dbReference type="PANTHER" id="PTHR21261:SF15">
    <property type="entry name" value="BEATEN PATH IIIA, ISOFORM D-RELATED"/>
    <property type="match status" value="1"/>
</dbReference>
<evidence type="ECO:0000313" key="3">
    <source>
        <dbReference type="EMBL" id="EFA08523.2"/>
    </source>
</evidence>
<dbReference type="SUPFAM" id="SSF48726">
    <property type="entry name" value="Immunoglobulin"/>
    <property type="match status" value="1"/>
</dbReference>
<feature type="signal peptide" evidence="1">
    <location>
        <begin position="1"/>
        <end position="22"/>
    </location>
</feature>
<dbReference type="PROSITE" id="PS50835">
    <property type="entry name" value="IG_LIKE"/>
    <property type="match status" value="1"/>
</dbReference>
<dbReference type="FunFam" id="2.60.40.10:FF:000437">
    <property type="entry name" value="Beat-IIIc, isoform A"/>
    <property type="match status" value="1"/>
</dbReference>
<evidence type="ECO:0000259" key="2">
    <source>
        <dbReference type="PROSITE" id="PS50835"/>
    </source>
</evidence>
<accession>D6WV15</accession>
<dbReference type="InParanoid" id="D6WV15"/>
<organism evidence="3 4">
    <name type="scientific">Tribolium castaneum</name>
    <name type="common">Red flour beetle</name>
    <dbReference type="NCBI Taxonomy" id="7070"/>
    <lineage>
        <taxon>Eukaryota</taxon>
        <taxon>Metazoa</taxon>
        <taxon>Ecdysozoa</taxon>
        <taxon>Arthropoda</taxon>
        <taxon>Hexapoda</taxon>
        <taxon>Insecta</taxon>
        <taxon>Pterygota</taxon>
        <taxon>Neoptera</taxon>
        <taxon>Endopterygota</taxon>
        <taxon>Coleoptera</taxon>
        <taxon>Polyphaga</taxon>
        <taxon>Cucujiformia</taxon>
        <taxon>Tenebrionidae</taxon>
        <taxon>Tenebrionidae incertae sedis</taxon>
        <taxon>Tribolium</taxon>
    </lineage>
</organism>
<dbReference type="EMBL" id="KQ971357">
    <property type="protein sequence ID" value="EFA08523.2"/>
    <property type="molecule type" value="Genomic_DNA"/>
</dbReference>
<dbReference type="Gene3D" id="2.60.40.10">
    <property type="entry name" value="Immunoglobulins"/>
    <property type="match status" value="1"/>
</dbReference>
<keyword evidence="1" id="KW-0732">Signal</keyword>
<evidence type="ECO:0000256" key="1">
    <source>
        <dbReference type="SAM" id="SignalP"/>
    </source>
</evidence>
<dbReference type="AlphaFoldDB" id="D6WV15"/>
<dbReference type="InterPro" id="IPR013783">
    <property type="entry name" value="Ig-like_fold"/>
</dbReference>
<sequence>MFGTTVVCLIAALQILVDNCLGLRLTNMTAPALQDPRRDMELHCRFDMGGEELYAVKWYKDDHEFFRYTPAAAVSITQFPVDGVHVDRQNSRCMPEGCDLLLKELSRPQSSGAYRCEVSSEAPAFRLASQTHNVTVAGEIFYMELNHDVALVVVLIFLLLTNGNLVLQTSSELPEA</sequence>
<dbReference type="OMA" id="EREFFRY"/>
<reference evidence="3 4" key="1">
    <citation type="journal article" date="2008" name="Nature">
        <title>The genome of the model beetle and pest Tribolium castaneum.</title>
        <authorList>
            <consortium name="Tribolium Genome Sequencing Consortium"/>
            <person name="Richards S."/>
            <person name="Gibbs R.A."/>
            <person name="Weinstock G.M."/>
            <person name="Brown S.J."/>
            <person name="Denell R."/>
            <person name="Beeman R.W."/>
            <person name="Gibbs R."/>
            <person name="Beeman R.W."/>
            <person name="Brown S.J."/>
            <person name="Bucher G."/>
            <person name="Friedrich M."/>
            <person name="Grimmelikhuijzen C.J."/>
            <person name="Klingler M."/>
            <person name="Lorenzen M."/>
            <person name="Richards S."/>
            <person name="Roth S."/>
            <person name="Schroder R."/>
            <person name="Tautz D."/>
            <person name="Zdobnov E.M."/>
            <person name="Muzny D."/>
            <person name="Gibbs R.A."/>
            <person name="Weinstock G.M."/>
            <person name="Attaway T."/>
            <person name="Bell S."/>
            <person name="Buhay C.J."/>
            <person name="Chandrabose M.N."/>
            <person name="Chavez D."/>
            <person name="Clerk-Blankenburg K.P."/>
            <person name="Cree A."/>
            <person name="Dao M."/>
            <person name="Davis C."/>
            <person name="Chacko J."/>
            <person name="Dinh H."/>
            <person name="Dugan-Rocha S."/>
            <person name="Fowler G."/>
            <person name="Garner T.T."/>
            <person name="Garnes J."/>
            <person name="Gnirke A."/>
            <person name="Hawes A."/>
            <person name="Hernandez J."/>
            <person name="Hines S."/>
            <person name="Holder M."/>
            <person name="Hume J."/>
            <person name="Jhangiani S.N."/>
            <person name="Joshi V."/>
            <person name="Khan Z.M."/>
            <person name="Jackson L."/>
            <person name="Kovar C."/>
            <person name="Kowis A."/>
            <person name="Lee S."/>
            <person name="Lewis L.R."/>
            <person name="Margolis J."/>
            <person name="Morgan M."/>
            <person name="Nazareth L.V."/>
            <person name="Nguyen N."/>
            <person name="Okwuonu G."/>
            <person name="Parker D."/>
            <person name="Richards S."/>
            <person name="Ruiz S.J."/>
            <person name="Santibanez J."/>
            <person name="Savard J."/>
            <person name="Scherer S.E."/>
            <person name="Schneider B."/>
            <person name="Sodergren E."/>
            <person name="Tautz D."/>
            <person name="Vattahil S."/>
            <person name="Villasana D."/>
            <person name="White C.S."/>
            <person name="Wright R."/>
            <person name="Park Y."/>
            <person name="Beeman R.W."/>
            <person name="Lord J."/>
            <person name="Oppert B."/>
            <person name="Lorenzen M."/>
            <person name="Brown S."/>
            <person name="Wang L."/>
            <person name="Savard J."/>
            <person name="Tautz D."/>
            <person name="Richards S."/>
            <person name="Weinstock G."/>
            <person name="Gibbs R.A."/>
            <person name="Liu Y."/>
            <person name="Worley K."/>
            <person name="Weinstock G."/>
            <person name="Elsik C.G."/>
            <person name="Reese J.T."/>
            <person name="Elhaik E."/>
            <person name="Landan G."/>
            <person name="Graur D."/>
            <person name="Arensburger P."/>
            <person name="Atkinson P."/>
            <person name="Beeman R.W."/>
            <person name="Beidler J."/>
            <person name="Brown S.J."/>
            <person name="Demuth J.P."/>
            <person name="Drury D.W."/>
            <person name="Du Y.Z."/>
            <person name="Fujiwara H."/>
            <person name="Lorenzen M."/>
            <person name="Maselli V."/>
            <person name="Osanai M."/>
            <person name="Park Y."/>
            <person name="Robertson H.M."/>
            <person name="Tu Z."/>
            <person name="Wang J.J."/>
            <person name="Wang S."/>
            <person name="Richards S."/>
            <person name="Song H."/>
            <person name="Zhang L."/>
            <person name="Sodergren E."/>
            <person name="Werner D."/>
            <person name="Stanke M."/>
            <person name="Morgenstern B."/>
            <person name="Solovyev V."/>
            <person name="Kosarev P."/>
            <person name="Brown G."/>
            <person name="Chen H.C."/>
            <person name="Ermolaeva O."/>
            <person name="Hlavina W."/>
            <person name="Kapustin Y."/>
            <person name="Kiryutin B."/>
            <person name="Kitts P."/>
            <person name="Maglott D."/>
            <person name="Pruitt K."/>
            <person name="Sapojnikov V."/>
            <person name="Souvorov A."/>
            <person name="Mackey A.J."/>
            <person name="Waterhouse R.M."/>
            <person name="Wyder S."/>
            <person name="Zdobnov E.M."/>
            <person name="Zdobnov E.M."/>
            <person name="Wyder S."/>
            <person name="Kriventseva E.V."/>
            <person name="Kadowaki T."/>
            <person name="Bork P."/>
            <person name="Aranda M."/>
            <person name="Bao R."/>
            <person name="Beermann A."/>
            <person name="Berns N."/>
            <person name="Bolognesi R."/>
            <person name="Bonneton F."/>
            <person name="Bopp D."/>
            <person name="Brown S.J."/>
            <person name="Bucher G."/>
            <person name="Butts T."/>
            <person name="Chaumot A."/>
            <person name="Denell R.E."/>
            <person name="Ferrier D.E."/>
            <person name="Friedrich M."/>
            <person name="Gordon C.M."/>
            <person name="Jindra M."/>
            <person name="Klingler M."/>
            <person name="Lan Q."/>
            <person name="Lattorff H.M."/>
            <person name="Laudet V."/>
            <person name="von Levetsow C."/>
            <person name="Liu Z."/>
            <person name="Lutz R."/>
            <person name="Lynch J.A."/>
            <person name="da Fonseca R.N."/>
            <person name="Posnien N."/>
            <person name="Reuter R."/>
            <person name="Roth S."/>
            <person name="Savard J."/>
            <person name="Schinko J.B."/>
            <person name="Schmitt C."/>
            <person name="Schoppmeier M."/>
            <person name="Schroder R."/>
            <person name="Shippy T.D."/>
            <person name="Simonnet F."/>
            <person name="Marques-Souza H."/>
            <person name="Tautz D."/>
            <person name="Tomoyasu Y."/>
            <person name="Trauner J."/>
            <person name="Van der Zee M."/>
            <person name="Vervoort M."/>
            <person name="Wittkopp N."/>
            <person name="Wimmer E.A."/>
            <person name="Yang X."/>
            <person name="Jones A.K."/>
            <person name="Sattelle D.B."/>
            <person name="Ebert P.R."/>
            <person name="Nelson D."/>
            <person name="Scott J.G."/>
            <person name="Beeman R.W."/>
            <person name="Muthukrishnan S."/>
            <person name="Kramer K.J."/>
            <person name="Arakane Y."/>
            <person name="Beeman R.W."/>
            <person name="Zhu Q."/>
            <person name="Hogenkamp D."/>
            <person name="Dixit R."/>
            <person name="Oppert B."/>
            <person name="Jiang H."/>
            <person name="Zou Z."/>
            <person name="Marshall J."/>
            <person name="Elpidina E."/>
            <person name="Vinokurov K."/>
            <person name="Oppert C."/>
            <person name="Zou Z."/>
            <person name="Evans J."/>
            <person name="Lu Z."/>
            <person name="Zhao P."/>
            <person name="Sumathipala N."/>
            <person name="Altincicek B."/>
            <person name="Vilcinskas A."/>
            <person name="Williams M."/>
            <person name="Hultmark D."/>
            <person name="Hetru C."/>
            <person name="Jiang H."/>
            <person name="Grimmelikhuijzen C.J."/>
            <person name="Hauser F."/>
            <person name="Cazzamali G."/>
            <person name="Williamson M."/>
            <person name="Park Y."/>
            <person name="Li B."/>
            <person name="Tanaka Y."/>
            <person name="Predel R."/>
            <person name="Neupert S."/>
            <person name="Schachtner J."/>
            <person name="Verleyen P."/>
            <person name="Raible F."/>
            <person name="Bork P."/>
            <person name="Friedrich M."/>
            <person name="Walden K.K."/>
            <person name="Robertson H.M."/>
            <person name="Angeli S."/>
            <person name="Foret S."/>
            <person name="Bucher G."/>
            <person name="Schuetz S."/>
            <person name="Maleszka R."/>
            <person name="Wimmer E.A."/>
            <person name="Beeman R.W."/>
            <person name="Lorenzen M."/>
            <person name="Tomoyasu Y."/>
            <person name="Miller S.C."/>
            <person name="Grossmann D."/>
            <person name="Bucher G."/>
        </authorList>
    </citation>
    <scope>NUCLEOTIDE SEQUENCE [LARGE SCALE GENOMIC DNA]</scope>
    <source>
        <strain evidence="3 4">Georgia GA2</strain>
    </source>
</reference>
<dbReference type="Proteomes" id="UP000007266">
    <property type="component" value="Linkage group 8"/>
</dbReference>
<gene>
    <name evidence="3" type="primary">AUGUSTUS-3.0.2_06176</name>
    <name evidence="3" type="ORF">TcasGA2_TC006176</name>
</gene>
<dbReference type="PANTHER" id="PTHR21261">
    <property type="entry name" value="BEAT PROTEIN"/>
    <property type="match status" value="1"/>
</dbReference>
<name>D6WV15_TRICA</name>
<protein>
    <recommendedName>
        <fullName evidence="2">Ig-like domain-containing protein</fullName>
    </recommendedName>
</protein>
<dbReference type="HOGENOM" id="CLU_139363_0_0_1"/>
<feature type="domain" description="Ig-like" evidence="2">
    <location>
        <begin position="42"/>
        <end position="135"/>
    </location>
</feature>
<dbReference type="InterPro" id="IPR007110">
    <property type="entry name" value="Ig-like_dom"/>
</dbReference>
<dbReference type="STRING" id="7070.D6WV15"/>
<feature type="chain" id="PRO_5007310855" description="Ig-like domain-containing protein" evidence="1">
    <location>
        <begin position="23"/>
        <end position="176"/>
    </location>
</feature>
<evidence type="ECO:0000313" key="4">
    <source>
        <dbReference type="Proteomes" id="UP000007266"/>
    </source>
</evidence>
<reference evidence="3 4" key="2">
    <citation type="journal article" date="2010" name="Nucleic Acids Res.">
        <title>BeetleBase in 2010: revisions to provide comprehensive genomic information for Tribolium castaneum.</title>
        <authorList>
            <person name="Kim H.S."/>
            <person name="Murphy T."/>
            <person name="Xia J."/>
            <person name="Caragea D."/>
            <person name="Park Y."/>
            <person name="Beeman R.W."/>
            <person name="Lorenzen M.D."/>
            <person name="Butcher S."/>
            <person name="Manak J.R."/>
            <person name="Brown S.J."/>
        </authorList>
    </citation>
    <scope>GENOME REANNOTATION</scope>
    <source>
        <strain evidence="3 4">Georgia GA2</strain>
    </source>
</reference>
<dbReference type="InterPro" id="IPR036179">
    <property type="entry name" value="Ig-like_dom_sf"/>
</dbReference>